<protein>
    <submittedName>
        <fullName evidence="2">Copper chaperone</fullName>
    </submittedName>
</protein>
<dbReference type="InterPro" id="IPR006121">
    <property type="entry name" value="HMA_dom"/>
</dbReference>
<dbReference type="Pfam" id="PF00403">
    <property type="entry name" value="HMA"/>
    <property type="match status" value="1"/>
</dbReference>
<dbReference type="PROSITE" id="PS50846">
    <property type="entry name" value="HMA_2"/>
    <property type="match status" value="1"/>
</dbReference>
<dbReference type="GO" id="GO:0046872">
    <property type="term" value="F:metal ion binding"/>
    <property type="evidence" value="ECO:0007669"/>
    <property type="project" value="InterPro"/>
</dbReference>
<dbReference type="eggNOG" id="COG2608">
    <property type="taxonomic scope" value="Bacteria"/>
</dbReference>
<gene>
    <name evidence="2" type="ORF">BegalDRAFT_1253</name>
</gene>
<dbReference type="OrthoDB" id="9814359at2"/>
<feature type="domain" description="HMA" evidence="1">
    <location>
        <begin position="1"/>
        <end position="65"/>
    </location>
</feature>
<accession>I3CEV9</accession>
<keyword evidence="3" id="KW-1185">Reference proteome</keyword>
<evidence type="ECO:0000259" key="1">
    <source>
        <dbReference type="PROSITE" id="PS50846"/>
    </source>
</evidence>
<organism evidence="2 3">
    <name type="scientific">Beggiatoa alba B18LD</name>
    <dbReference type="NCBI Taxonomy" id="395493"/>
    <lineage>
        <taxon>Bacteria</taxon>
        <taxon>Pseudomonadati</taxon>
        <taxon>Pseudomonadota</taxon>
        <taxon>Gammaproteobacteria</taxon>
        <taxon>Thiotrichales</taxon>
        <taxon>Thiotrichaceae</taxon>
        <taxon>Beggiatoa</taxon>
    </lineage>
</organism>
<dbReference type="RefSeq" id="WP_002684812.1">
    <property type="nucleotide sequence ID" value="NZ_JH600070.1"/>
</dbReference>
<evidence type="ECO:0000313" key="3">
    <source>
        <dbReference type="Proteomes" id="UP000005744"/>
    </source>
</evidence>
<dbReference type="CDD" id="cd00371">
    <property type="entry name" value="HMA"/>
    <property type="match status" value="1"/>
</dbReference>
<dbReference type="SUPFAM" id="SSF55008">
    <property type="entry name" value="HMA, heavy metal-associated domain"/>
    <property type="match status" value="1"/>
</dbReference>
<proteinExistence type="predicted"/>
<dbReference type="InterPro" id="IPR036163">
    <property type="entry name" value="HMA_dom_sf"/>
</dbReference>
<dbReference type="HOGENOM" id="CLU_134973_5_4_6"/>
<dbReference type="STRING" id="395493.BegalDRAFT_1253"/>
<dbReference type="AlphaFoldDB" id="I3CEV9"/>
<evidence type="ECO:0000313" key="2">
    <source>
        <dbReference type="EMBL" id="EIJ42152.1"/>
    </source>
</evidence>
<name>I3CEV9_9GAMM</name>
<dbReference type="Proteomes" id="UP000005744">
    <property type="component" value="Unassembled WGS sequence"/>
</dbReference>
<reference evidence="2 3" key="1">
    <citation type="submission" date="2011-11" db="EMBL/GenBank/DDBJ databases">
        <title>Improved High-Quality Draft sequence of Beggiatoa alba B18lD.</title>
        <authorList>
            <consortium name="US DOE Joint Genome Institute"/>
            <person name="Lucas S."/>
            <person name="Han J."/>
            <person name="Lapidus A."/>
            <person name="Cheng J.-F."/>
            <person name="Goodwin L."/>
            <person name="Pitluck S."/>
            <person name="Peters L."/>
            <person name="Mikhailova N."/>
            <person name="Held B."/>
            <person name="Detter J.C."/>
            <person name="Han C."/>
            <person name="Tapia R."/>
            <person name="Land M."/>
            <person name="Hauser L."/>
            <person name="Kyrpides N."/>
            <person name="Ivanova N."/>
            <person name="Pagani I."/>
            <person name="Samuel K."/>
            <person name="Teske A."/>
            <person name="Mueller J."/>
            <person name="Woyke T."/>
        </authorList>
    </citation>
    <scope>NUCLEOTIDE SEQUENCE [LARGE SCALE GENOMIC DNA]</scope>
    <source>
        <strain evidence="2 3">B18LD</strain>
    </source>
</reference>
<dbReference type="EMBL" id="JH600070">
    <property type="protein sequence ID" value="EIJ42152.1"/>
    <property type="molecule type" value="Genomic_DNA"/>
</dbReference>
<dbReference type="Gene3D" id="3.30.70.100">
    <property type="match status" value="1"/>
</dbReference>
<sequence length="85" mass="8906">MEQVILASNIKCSGCAKTIQEGLTTLAGVQQITVDVPEGKVTVTGDNLQRSALTQKLAELGYPEKTATSGLVNIMQKAKGLFAGK</sequence>